<dbReference type="GO" id="GO:0140359">
    <property type="term" value="F:ABC-type transporter activity"/>
    <property type="evidence" value="ECO:0007669"/>
    <property type="project" value="InterPro"/>
</dbReference>
<gene>
    <name evidence="7" type="ORF">GXN74_06860</name>
</gene>
<comment type="subcellular location">
    <subcellularLocation>
        <location evidence="1">Membrane</location>
        <topology evidence="1">Multi-pass membrane protein</topology>
    </subcellularLocation>
</comment>
<keyword evidence="3 5" id="KW-1133">Transmembrane helix</keyword>
<keyword evidence="2 5" id="KW-0812">Transmembrane</keyword>
<evidence type="ECO:0000256" key="2">
    <source>
        <dbReference type="ARBA" id="ARBA00022692"/>
    </source>
</evidence>
<evidence type="ECO:0000256" key="4">
    <source>
        <dbReference type="ARBA" id="ARBA00023136"/>
    </source>
</evidence>
<feature type="domain" description="ABC-2 type transporter transmembrane" evidence="6">
    <location>
        <begin position="23"/>
        <end position="324"/>
    </location>
</feature>
<dbReference type="RefSeq" id="WP_162370190.1">
    <property type="nucleotide sequence ID" value="NZ_JAAEEH010000015.1"/>
</dbReference>
<keyword evidence="4 5" id="KW-0472">Membrane</keyword>
<evidence type="ECO:0000313" key="7">
    <source>
        <dbReference type="EMBL" id="NDL67461.1"/>
    </source>
</evidence>
<dbReference type="InterPro" id="IPR051784">
    <property type="entry name" value="Nod_factor_ABC_transporter"/>
</dbReference>
<accession>A0A7X5HVK5</accession>
<evidence type="ECO:0000256" key="1">
    <source>
        <dbReference type="ARBA" id="ARBA00004141"/>
    </source>
</evidence>
<feature type="transmembrane region" description="Helical" evidence="5">
    <location>
        <begin position="190"/>
        <end position="212"/>
    </location>
</feature>
<reference evidence="7 8" key="1">
    <citation type="submission" date="2020-01" db="EMBL/GenBank/DDBJ databases">
        <title>Anaeroalcalibacter tamaniensis gen. nov., sp. nov., moderately halophilic strictly anaerobic fermenter bacterium from mud volcano of Taman peninsula.</title>
        <authorList>
            <person name="Frolova A."/>
            <person name="Merkel A.Y."/>
            <person name="Slobodkin A.I."/>
        </authorList>
    </citation>
    <scope>NUCLEOTIDE SEQUENCE [LARGE SCALE GENOMIC DNA]</scope>
    <source>
        <strain evidence="7 8">F-3ap</strain>
    </source>
</reference>
<feature type="transmembrane region" description="Helical" evidence="5">
    <location>
        <begin position="249"/>
        <end position="270"/>
    </location>
</feature>
<comment type="caution">
    <text evidence="7">The sequence shown here is derived from an EMBL/GenBank/DDBJ whole genome shotgun (WGS) entry which is preliminary data.</text>
</comment>
<dbReference type="GO" id="GO:0016020">
    <property type="term" value="C:membrane"/>
    <property type="evidence" value="ECO:0007669"/>
    <property type="project" value="UniProtKB-SubCell"/>
</dbReference>
<evidence type="ECO:0000256" key="5">
    <source>
        <dbReference type="SAM" id="Phobius"/>
    </source>
</evidence>
<dbReference type="Proteomes" id="UP000461585">
    <property type="component" value="Unassembled WGS sequence"/>
</dbReference>
<evidence type="ECO:0000259" key="6">
    <source>
        <dbReference type="Pfam" id="PF12698"/>
    </source>
</evidence>
<organism evidence="7 8">
    <name type="scientific">Anaerotalea alkaliphila</name>
    <dbReference type="NCBI Taxonomy" id="2662126"/>
    <lineage>
        <taxon>Bacteria</taxon>
        <taxon>Bacillati</taxon>
        <taxon>Bacillota</taxon>
        <taxon>Clostridia</taxon>
        <taxon>Eubacteriales</taxon>
        <taxon>Anaerotalea</taxon>
    </lineage>
</organism>
<protein>
    <submittedName>
        <fullName evidence="7">ABC transporter permease</fullName>
    </submittedName>
</protein>
<feature type="transmembrane region" description="Helical" evidence="5">
    <location>
        <begin position="149"/>
        <end position="170"/>
    </location>
</feature>
<sequence length="333" mass="36272">MLGKVFVLFKRDLKVGLRDFISLYIIVFPVLFALVINIFIPGINETTVNLALLEGENLEQAAYLDNFADVELFDSEEAMEERLRKRDNIIGILPGESGYVLATQGNEPESVVEYAKALVTYHAFGVTVQDTRGEIVDFGRTMPPLKRMLVAWAVLFASVLGGMLIAISIVEEKVDNTISAVNVTPLSRGGFILGKSLIGILVPVAGTVLLLGATGFAGVNLGQVILLLLTLSLISVLIGFIQGINNDDIMNAAASIKILFLPLFASVAAVEVMGERWQFLFYWIPFYWVYKGIREVLADSASWGDVLLYAGIVAVIGGVVYAVLAPRIRKGLE</sequence>
<name>A0A7X5HVK5_9FIRM</name>
<evidence type="ECO:0000256" key="3">
    <source>
        <dbReference type="ARBA" id="ARBA00022989"/>
    </source>
</evidence>
<evidence type="ECO:0000313" key="8">
    <source>
        <dbReference type="Proteomes" id="UP000461585"/>
    </source>
</evidence>
<dbReference type="PANTHER" id="PTHR43229:SF2">
    <property type="entry name" value="NODULATION PROTEIN J"/>
    <property type="match status" value="1"/>
</dbReference>
<feature type="transmembrane region" description="Helical" evidence="5">
    <location>
        <begin position="306"/>
        <end position="324"/>
    </location>
</feature>
<feature type="transmembrane region" description="Helical" evidence="5">
    <location>
        <begin position="20"/>
        <end position="40"/>
    </location>
</feature>
<dbReference type="InterPro" id="IPR013525">
    <property type="entry name" value="ABC2_TM"/>
</dbReference>
<keyword evidence="8" id="KW-1185">Reference proteome</keyword>
<dbReference type="PANTHER" id="PTHR43229">
    <property type="entry name" value="NODULATION PROTEIN J"/>
    <property type="match status" value="1"/>
</dbReference>
<proteinExistence type="predicted"/>
<dbReference type="EMBL" id="JAAEEH010000015">
    <property type="protein sequence ID" value="NDL67461.1"/>
    <property type="molecule type" value="Genomic_DNA"/>
</dbReference>
<dbReference type="AlphaFoldDB" id="A0A7X5HVK5"/>
<dbReference type="Pfam" id="PF12698">
    <property type="entry name" value="ABC2_membrane_3"/>
    <property type="match status" value="1"/>
</dbReference>
<feature type="transmembrane region" description="Helical" evidence="5">
    <location>
        <begin position="224"/>
        <end position="243"/>
    </location>
</feature>